<gene>
    <name evidence="2" type="ORF">SAY87_012707</name>
</gene>
<protein>
    <submittedName>
        <fullName evidence="2">Uncharacterized protein</fullName>
    </submittedName>
</protein>
<keyword evidence="3" id="KW-1185">Reference proteome</keyword>
<evidence type="ECO:0000313" key="3">
    <source>
        <dbReference type="Proteomes" id="UP001345219"/>
    </source>
</evidence>
<dbReference type="AlphaFoldDB" id="A0AAN7JK09"/>
<dbReference type="EMBL" id="JAXIOK010000021">
    <property type="protein sequence ID" value="KAK4746395.1"/>
    <property type="molecule type" value="Genomic_DNA"/>
</dbReference>
<reference evidence="2 3" key="1">
    <citation type="journal article" date="2023" name="Hortic Res">
        <title>Pangenome of water caltrop reveals structural variations and asymmetric subgenome divergence after allopolyploidization.</title>
        <authorList>
            <person name="Zhang X."/>
            <person name="Chen Y."/>
            <person name="Wang L."/>
            <person name="Yuan Y."/>
            <person name="Fang M."/>
            <person name="Shi L."/>
            <person name="Lu R."/>
            <person name="Comes H.P."/>
            <person name="Ma Y."/>
            <person name="Chen Y."/>
            <person name="Huang G."/>
            <person name="Zhou Y."/>
            <person name="Zheng Z."/>
            <person name="Qiu Y."/>
        </authorList>
    </citation>
    <scope>NUCLEOTIDE SEQUENCE [LARGE SCALE GENOMIC DNA]</scope>
    <source>
        <tissue evidence="2">Roots</tissue>
    </source>
</reference>
<sequence>MGNCCTSRSSSATVWAGDDWSDSDVSPVGDHTKKRDPILTSVSDSSGSRTVKIKMTKRELEKLLEDVDVNSMSLGQVLAGLSGASGDDFSFRRRAWRPALQSIPEIN</sequence>
<dbReference type="PANTHER" id="PTHR33647">
    <property type="entry name" value="OS01G0793900 PROTEIN"/>
    <property type="match status" value="1"/>
</dbReference>
<dbReference type="PANTHER" id="PTHR33647:SF10">
    <property type="entry name" value="DUF4228 DOMAIN-CONTAINING PROTEIN"/>
    <property type="match status" value="1"/>
</dbReference>
<feature type="compositionally biased region" description="Polar residues" evidence="1">
    <location>
        <begin position="1"/>
        <end position="13"/>
    </location>
</feature>
<comment type="caution">
    <text evidence="2">The sequence shown here is derived from an EMBL/GenBank/DDBJ whole genome shotgun (WGS) entry which is preliminary data.</text>
</comment>
<dbReference type="Proteomes" id="UP001345219">
    <property type="component" value="Chromosome 10"/>
</dbReference>
<evidence type="ECO:0000256" key="1">
    <source>
        <dbReference type="SAM" id="MobiDB-lite"/>
    </source>
</evidence>
<proteinExistence type="predicted"/>
<evidence type="ECO:0000313" key="2">
    <source>
        <dbReference type="EMBL" id="KAK4746395.1"/>
    </source>
</evidence>
<feature type="region of interest" description="Disordered" evidence="1">
    <location>
        <begin position="1"/>
        <end position="47"/>
    </location>
</feature>
<organism evidence="2 3">
    <name type="scientific">Trapa incisa</name>
    <dbReference type="NCBI Taxonomy" id="236973"/>
    <lineage>
        <taxon>Eukaryota</taxon>
        <taxon>Viridiplantae</taxon>
        <taxon>Streptophyta</taxon>
        <taxon>Embryophyta</taxon>
        <taxon>Tracheophyta</taxon>
        <taxon>Spermatophyta</taxon>
        <taxon>Magnoliopsida</taxon>
        <taxon>eudicotyledons</taxon>
        <taxon>Gunneridae</taxon>
        <taxon>Pentapetalae</taxon>
        <taxon>rosids</taxon>
        <taxon>malvids</taxon>
        <taxon>Myrtales</taxon>
        <taxon>Lythraceae</taxon>
        <taxon>Trapa</taxon>
    </lineage>
</organism>
<accession>A0AAN7JK09</accession>
<name>A0AAN7JK09_9MYRT</name>